<evidence type="ECO:0000256" key="4">
    <source>
        <dbReference type="ARBA" id="ARBA00049586"/>
    </source>
</evidence>
<dbReference type="GO" id="GO:0004867">
    <property type="term" value="F:serine-type endopeptidase inhibitor activity"/>
    <property type="evidence" value="ECO:0007669"/>
    <property type="project" value="UniProtKB-KW"/>
</dbReference>
<dbReference type="SUPFAM" id="SSF56574">
    <property type="entry name" value="Serpins"/>
    <property type="match status" value="2"/>
</dbReference>
<name>A0A0E0IZY7_ORYNI</name>
<protein>
    <recommendedName>
        <fullName evidence="12">Serpin domain-containing protein</fullName>
    </recommendedName>
</protein>
<dbReference type="SMART" id="SM00848">
    <property type="entry name" value="Inhibitor_I29"/>
    <property type="match status" value="1"/>
</dbReference>
<evidence type="ECO:0000256" key="7">
    <source>
        <dbReference type="SAM" id="Phobius"/>
    </source>
</evidence>
<feature type="domain" description="Serpin" evidence="8">
    <location>
        <begin position="861"/>
        <end position="1255"/>
    </location>
</feature>
<dbReference type="FunFam" id="3.30.497.10:FF:000027">
    <property type="entry name" value="Putative serpin-Z6A"/>
    <property type="match status" value="2"/>
</dbReference>
<dbReference type="FunFam" id="2.10.310.10:FF:000001">
    <property type="entry name" value="Serpin family A member 1"/>
    <property type="match status" value="1"/>
</dbReference>
<evidence type="ECO:0000259" key="9">
    <source>
        <dbReference type="SMART" id="SM00848"/>
    </source>
</evidence>
<dbReference type="Pfam" id="PF00079">
    <property type="entry name" value="Serpin"/>
    <property type="match status" value="2"/>
</dbReference>
<evidence type="ECO:0000256" key="2">
    <source>
        <dbReference type="ARBA" id="ARBA00022690"/>
    </source>
</evidence>
<reference evidence="10" key="1">
    <citation type="submission" date="2015-04" db="UniProtKB">
        <authorList>
            <consortium name="EnsemblPlants"/>
        </authorList>
    </citation>
    <scope>IDENTIFICATION</scope>
    <source>
        <strain evidence="10">SL10</strain>
    </source>
</reference>
<evidence type="ECO:0000256" key="5">
    <source>
        <dbReference type="RuleBase" id="RU000411"/>
    </source>
</evidence>
<organism evidence="10">
    <name type="scientific">Oryza nivara</name>
    <name type="common">Indian wild rice</name>
    <name type="synonym">Oryza sativa f. spontanea</name>
    <dbReference type="NCBI Taxonomy" id="4536"/>
    <lineage>
        <taxon>Eukaryota</taxon>
        <taxon>Viridiplantae</taxon>
        <taxon>Streptophyta</taxon>
        <taxon>Embryophyta</taxon>
        <taxon>Tracheophyta</taxon>
        <taxon>Spermatophyta</taxon>
        <taxon>Magnoliopsida</taxon>
        <taxon>Liliopsida</taxon>
        <taxon>Poales</taxon>
        <taxon>Poaceae</taxon>
        <taxon>BOP clade</taxon>
        <taxon>Oryzoideae</taxon>
        <taxon>Oryzeae</taxon>
        <taxon>Oryzinae</taxon>
        <taxon>Oryza</taxon>
    </lineage>
</organism>
<dbReference type="FunFam" id="2.30.39.10:FF:000022">
    <property type="entry name" value="Os11g0230400 protein"/>
    <property type="match status" value="2"/>
</dbReference>
<dbReference type="InterPro" id="IPR036186">
    <property type="entry name" value="Serpin_sf"/>
</dbReference>
<keyword evidence="7" id="KW-0472">Membrane</keyword>
<keyword evidence="7" id="KW-0812">Transmembrane</keyword>
<dbReference type="Gene3D" id="6.20.40.10">
    <property type="match status" value="1"/>
</dbReference>
<dbReference type="Gene3D" id="1.10.287.2250">
    <property type="match status" value="1"/>
</dbReference>
<dbReference type="InterPro" id="IPR000215">
    <property type="entry name" value="Serpin_fam"/>
</dbReference>
<dbReference type="Proteomes" id="UP000006591">
    <property type="component" value="Chromosome 11"/>
</dbReference>
<dbReference type="EnsemblPlants" id="ONIVA11G07540.1">
    <property type="protein sequence ID" value="ONIVA11G07540.1"/>
    <property type="gene ID" value="ONIVA11G07540"/>
</dbReference>
<dbReference type="GO" id="GO:0005615">
    <property type="term" value="C:extracellular space"/>
    <property type="evidence" value="ECO:0007669"/>
    <property type="project" value="InterPro"/>
</dbReference>
<dbReference type="Gene3D" id="3.30.497.10">
    <property type="entry name" value="Antithrombin, subunit I, domain 2"/>
    <property type="match status" value="2"/>
</dbReference>
<evidence type="ECO:0000256" key="6">
    <source>
        <dbReference type="SAM" id="MobiDB-lite"/>
    </source>
</evidence>
<evidence type="ECO:0000256" key="1">
    <source>
        <dbReference type="ARBA" id="ARBA00009500"/>
    </source>
</evidence>
<reference evidence="10" key="2">
    <citation type="submission" date="2018-04" db="EMBL/GenBank/DDBJ databases">
        <title>OnivRS2 (Oryza nivara Reference Sequence Version 2).</title>
        <authorList>
            <person name="Zhang J."/>
            <person name="Kudrna D."/>
            <person name="Lee S."/>
            <person name="Talag J."/>
            <person name="Rajasekar S."/>
            <person name="Welchert J."/>
            <person name="Hsing Y.-I."/>
            <person name="Wing R.A."/>
        </authorList>
    </citation>
    <scope>NUCLEOTIDE SEQUENCE [LARGE SCALE GENOMIC DNA]</scope>
    <source>
        <strain evidence="10">SL10</strain>
    </source>
</reference>
<dbReference type="AlphaFoldDB" id="A0A0E0IZY7"/>
<sequence length="1258" mass="136024">MATPPAAGAPRRRWCAIQGLVVLFLVYVLAVLVLAGGELFHDDQLQPRFPSSPGIGSSSSSSSARILLSPRSMIRRLGEIARRGGSRRWWTGGVRPESGSPRSEGGNSSATDQACSRRCAASGLAGMALRLAERLSLEEDSVGGGNLVFSPLSIYSALTVVTAGARGTTLAELLAALGAPSSRDALAEDAGEIVRALPGGSGTATGGPRVAHACGLWHDRRRNVKPAFRDATAASFQGTTRAVDFLANPEEARNAINSWVAAATENLIDTILPPGSVSTDTRLVVASAIYFNATWQTPFRKQDTKKDKFHLLGGGGDVDADFMRSGDDQYVAAYDGFKVLKMPYNTRASRTHTQPQYSLCVFLPDERDGLWTLADRMEAGGGEVFLREHMPEKRVKVGEFRIPRFKLSFDGSIKTALQGVGVRAVFDPAAADLSDVLEEGNSGDPPLFVSDVLHGAAIEVNEEGTEVAAATVVIMKGRARRPSPAPAPVDFVADHPFAFFVVEESSGAVLFAGHVVDPTNPRRPFKWSTCKNGFSQAGSGFHPDLHFRRRLFVSEGDVPVDSEAPVVTSSISPRFASPVFEDAHRYRVCVRVFIGRNALFFYSDARRKSLVAANTSAFAARSSRCLHSMGSLGSPAGRRARRFHDLRDVVSEHADAATATLSVVVFSAVAGILHLMQDTDEARKEDTPTKTNPYFRSNQLMEDLIRERASYNETTPDEKTVVREYMEDDQAIRARFKDWMKEHGRTYKQDEVEEARRFKIFKSVARFSDAANDDSANAGHSTRFGLNEFSDWNQEELARMCCCMPARSDGDLASGIADMEYKDQGCFKSPTIAAAMRRTPFSTMESCARRCAVSGLMALSMRLTKQLSAAAASKAGAAGNLVFSPLSIYSALSVVTAGARGRTLTELLGALGAESREKLAANAGEMARALPAPGGGAAQPGGGPRVAHACGVWHERTRTVRPAFRDAAAASFNAAALAVDFLNNPEEARKEINSWVAAATENLIDTILPPGSVSTDTGLVVTSAIYFNGQWRTPFCKEITEKRAFHRLDGGDVEADFMRSGEDQYIAVHDGFKVLKMPYAACVSARTTTTPRYSMYVFLPDERDGLWSLEDRMAAGGEGFLREHTPERRVEVGEFRIPRFKLSFDDSVVGALQRLGVRDVFKPFVADLADVLEAENSGDDPPLFVSDVKHKAVIEVNEEGTEAAAATAVCLTFASAAPSSRRPARVDFVADHPFAFLVLEESSGAVFFAGHVVDPTDE</sequence>
<keyword evidence="2" id="KW-0646">Protease inhibitor</keyword>
<evidence type="ECO:0008006" key="12">
    <source>
        <dbReference type="Google" id="ProtNLM"/>
    </source>
</evidence>
<evidence type="ECO:0000259" key="8">
    <source>
        <dbReference type="SMART" id="SM00093"/>
    </source>
</evidence>
<keyword evidence="11" id="KW-1185">Reference proteome</keyword>
<dbReference type="Gramene" id="ONIVA11G07540.1">
    <property type="protein sequence ID" value="ONIVA11G07540.1"/>
    <property type="gene ID" value="ONIVA11G07540"/>
</dbReference>
<dbReference type="Pfam" id="PF08246">
    <property type="entry name" value="Inhibitor_I29"/>
    <property type="match status" value="1"/>
</dbReference>
<dbReference type="SUPFAM" id="SSF54001">
    <property type="entry name" value="Cysteine proteinases"/>
    <property type="match status" value="1"/>
</dbReference>
<dbReference type="HOGENOM" id="CLU_294308_0_0_1"/>
<evidence type="ECO:0000313" key="10">
    <source>
        <dbReference type="EnsemblPlants" id="ONIVA11G07540.1"/>
    </source>
</evidence>
<evidence type="ECO:0000256" key="3">
    <source>
        <dbReference type="ARBA" id="ARBA00022900"/>
    </source>
</evidence>
<accession>A0A0E0IZY7</accession>
<dbReference type="PANTHER" id="PTHR11461">
    <property type="entry name" value="SERINE PROTEASE INHIBITOR, SERPIN"/>
    <property type="match status" value="1"/>
</dbReference>
<dbReference type="InterPro" id="IPR038765">
    <property type="entry name" value="Papain-like_cys_pep_sf"/>
</dbReference>
<dbReference type="SMART" id="SM00093">
    <property type="entry name" value="SERPIN"/>
    <property type="match status" value="2"/>
</dbReference>
<proteinExistence type="inferred from homology"/>
<dbReference type="OMA" id="RKEANAW"/>
<dbReference type="Gene3D" id="2.30.39.10">
    <property type="entry name" value="Alpha-1-antitrypsin, domain 1"/>
    <property type="match status" value="2"/>
</dbReference>
<dbReference type="CDD" id="cd02043">
    <property type="entry name" value="serpinP_plants"/>
    <property type="match status" value="2"/>
</dbReference>
<comment type="similarity">
    <text evidence="1 5">Belongs to the serpin family.</text>
</comment>
<comment type="function">
    <text evidence="4">Probable serine protease inhibitor.</text>
</comment>
<dbReference type="PANTHER" id="PTHR11461:SF209">
    <property type="entry name" value="SERPIN-Z8-RELATED"/>
    <property type="match status" value="1"/>
</dbReference>
<evidence type="ECO:0000313" key="11">
    <source>
        <dbReference type="Proteomes" id="UP000006591"/>
    </source>
</evidence>
<keyword evidence="3" id="KW-0722">Serine protease inhibitor</keyword>
<dbReference type="Gene3D" id="2.10.310.10">
    <property type="entry name" value="Serpins superfamily"/>
    <property type="match status" value="1"/>
</dbReference>
<dbReference type="eggNOG" id="KOG2392">
    <property type="taxonomic scope" value="Eukaryota"/>
</dbReference>
<feature type="domain" description="Cathepsin propeptide inhibitor" evidence="9">
    <location>
        <begin position="736"/>
        <end position="797"/>
    </location>
</feature>
<dbReference type="InterPro" id="IPR013201">
    <property type="entry name" value="Prot_inhib_I29"/>
</dbReference>
<feature type="region of interest" description="Disordered" evidence="6">
    <location>
        <begin position="90"/>
        <end position="112"/>
    </location>
</feature>
<dbReference type="InterPro" id="IPR023796">
    <property type="entry name" value="Serpin_dom"/>
</dbReference>
<feature type="transmembrane region" description="Helical" evidence="7">
    <location>
        <begin position="20"/>
        <end position="40"/>
    </location>
</feature>
<dbReference type="InterPro" id="IPR042185">
    <property type="entry name" value="Serpin_sf_2"/>
</dbReference>
<feature type="domain" description="Serpin" evidence="8">
    <location>
        <begin position="129"/>
        <end position="518"/>
    </location>
</feature>
<keyword evidence="7" id="KW-1133">Transmembrane helix</keyword>
<dbReference type="STRING" id="4536.A0A0E0IZY7"/>
<dbReference type="InterPro" id="IPR042178">
    <property type="entry name" value="Serpin_sf_1"/>
</dbReference>